<dbReference type="Gene3D" id="3.40.50.1820">
    <property type="entry name" value="alpha/beta hydrolase"/>
    <property type="match status" value="1"/>
</dbReference>
<proteinExistence type="predicted"/>
<protein>
    <submittedName>
        <fullName evidence="2">Prolyl oligopeptidase family protein</fullName>
    </submittedName>
</protein>
<dbReference type="AlphaFoldDB" id="A0A170QBG5"/>
<dbReference type="Pfam" id="PF00326">
    <property type="entry name" value="Peptidase_S9"/>
    <property type="match status" value="1"/>
</dbReference>
<dbReference type="GO" id="GO:0006508">
    <property type="term" value="P:proteolysis"/>
    <property type="evidence" value="ECO:0007669"/>
    <property type="project" value="InterPro"/>
</dbReference>
<sequence>MRTTAPYGSWKSPITTDLIVSGSIGLGQVALDGEDIYWVEMRPSEGGRMVLVKHDPEGETVDVTPEPYSVRTRVHEYGGGAFLVHEEVVYFSNYSDQRIYRQENGGEPQAITPDVEMRYADGCFDPARNRIICVREDHTGEGEPVNCIVAVDALGKTEQQVLSKGSDFCSNPRISPDGAKLAWLTWDHPNMPWDGTFLLVASFNDQGLLGESRVVAGGRTESIFQPEWSPDNVLHYVSDRSGWWNLWRHENGPDRQLAKRSAEFGKPQWVFGSGTYSFASAELIACSYVDNGEWKVSMLHIESGMLLAIDTPFSELGRGDLKAGDGKIVFVAGAPSLPMSMVLFDLASSRWHELRKSHNLEIDEGYLSASRSVEFPTDDGKTAYALYYPPRNRDFQAPAGEKPPLLVKSHGGPTGSASTALDLGVQFWTSRGIGVLDVNYGGSTGYGREYRERLNGTWGIVDVDDCCNAALHLVSQGEADGDRLAIDGGSAGGYTTLAALTFKEVFNAGASHYGVSDLEALAKETHKFEARYLDGLVGLYPEESALYKERSPIHHTDRLSCPLILFQGLEDQIVPPSQAEMMFDAVRAKGIPTAYIPFQGEQHGFRRAENIKRALEAELYFYSKVFGFNLADSIEPVDILNLPV</sequence>
<dbReference type="PANTHER" id="PTHR43056">
    <property type="entry name" value="PEPTIDASE S9 PROLYL OLIGOPEPTIDASE"/>
    <property type="match status" value="1"/>
</dbReference>
<feature type="domain" description="Peptidase S9 prolyl oligopeptidase catalytic" evidence="1">
    <location>
        <begin position="423"/>
        <end position="627"/>
    </location>
</feature>
<dbReference type="InterPro" id="IPR050585">
    <property type="entry name" value="Xaa-Pro_dipeptidyl-ppase/CocE"/>
</dbReference>
<gene>
    <name evidence="2" type="ORF">MGWOODY_Clf804</name>
</gene>
<reference evidence="2" key="1">
    <citation type="submission" date="2015-10" db="EMBL/GenBank/DDBJ databases">
        <authorList>
            <person name="Gilbert D.G."/>
        </authorList>
    </citation>
    <scope>NUCLEOTIDE SEQUENCE</scope>
</reference>
<dbReference type="InterPro" id="IPR011042">
    <property type="entry name" value="6-blade_b-propeller_TolB-like"/>
</dbReference>
<dbReference type="SUPFAM" id="SSF82171">
    <property type="entry name" value="DPP6 N-terminal domain-like"/>
    <property type="match status" value="1"/>
</dbReference>
<name>A0A170QBG5_9ZZZZ</name>
<dbReference type="EMBL" id="FAXA01000246">
    <property type="protein sequence ID" value="CUV04996.1"/>
    <property type="molecule type" value="Genomic_DNA"/>
</dbReference>
<dbReference type="GO" id="GO:0008236">
    <property type="term" value="F:serine-type peptidase activity"/>
    <property type="evidence" value="ECO:0007669"/>
    <property type="project" value="InterPro"/>
</dbReference>
<dbReference type="Gene3D" id="2.120.10.30">
    <property type="entry name" value="TolB, C-terminal domain"/>
    <property type="match status" value="1"/>
</dbReference>
<accession>A0A170QBG5</accession>
<dbReference type="PANTHER" id="PTHR43056:SF5">
    <property type="entry name" value="PEPTIDASE S9 PROLYL OLIGOPEPTIDASE CATALYTIC DOMAIN-CONTAINING PROTEIN"/>
    <property type="match status" value="1"/>
</dbReference>
<dbReference type="InterPro" id="IPR001375">
    <property type="entry name" value="Peptidase_S9_cat"/>
</dbReference>
<evidence type="ECO:0000313" key="2">
    <source>
        <dbReference type="EMBL" id="CUV04996.1"/>
    </source>
</evidence>
<dbReference type="SUPFAM" id="SSF53474">
    <property type="entry name" value="alpha/beta-Hydrolases"/>
    <property type="match status" value="1"/>
</dbReference>
<evidence type="ECO:0000259" key="1">
    <source>
        <dbReference type="Pfam" id="PF00326"/>
    </source>
</evidence>
<dbReference type="InterPro" id="IPR029058">
    <property type="entry name" value="AB_hydrolase_fold"/>
</dbReference>
<organism evidence="2">
    <name type="scientific">hydrothermal vent metagenome</name>
    <dbReference type="NCBI Taxonomy" id="652676"/>
    <lineage>
        <taxon>unclassified sequences</taxon>
        <taxon>metagenomes</taxon>
        <taxon>ecological metagenomes</taxon>
    </lineage>
</organism>